<proteinExistence type="predicted"/>
<gene>
    <name evidence="1" type="ORF">A2U01_0017241</name>
</gene>
<dbReference type="EMBL" id="LXQA010031915">
    <property type="protein sequence ID" value="MCH96257.1"/>
    <property type="molecule type" value="Genomic_DNA"/>
</dbReference>
<reference evidence="1 2" key="1">
    <citation type="journal article" date="2018" name="Front. Plant Sci.">
        <title>Red Clover (Trifolium pratense) and Zigzag Clover (T. medium) - A Picture of Genomic Similarities and Differences.</title>
        <authorList>
            <person name="Dluhosova J."/>
            <person name="Istvanek J."/>
            <person name="Nedelnik J."/>
            <person name="Repkova J."/>
        </authorList>
    </citation>
    <scope>NUCLEOTIDE SEQUENCE [LARGE SCALE GENOMIC DNA]</scope>
    <source>
        <strain evidence="2">cv. 10/8</strain>
        <tissue evidence="1">Leaf</tissue>
    </source>
</reference>
<evidence type="ECO:0000313" key="1">
    <source>
        <dbReference type="EMBL" id="MCH96257.1"/>
    </source>
</evidence>
<dbReference type="AlphaFoldDB" id="A0A392N8W8"/>
<protein>
    <submittedName>
        <fullName evidence="1">F-box protein</fullName>
    </submittedName>
</protein>
<sequence length="112" mass="12632">CVAIETKEIKRAGSLFTPGCKPVEVKPAAIPGRVKVVFETLLPSLCNLYTQMIKCRTKVECKWEGDAEDKFCVRHVSSTFKDMNGKRVWDRHAAIIILNAIVNGERKNNKQN</sequence>
<name>A0A392N8W8_9FABA</name>
<evidence type="ECO:0000313" key="2">
    <source>
        <dbReference type="Proteomes" id="UP000265520"/>
    </source>
</evidence>
<dbReference type="Proteomes" id="UP000265520">
    <property type="component" value="Unassembled WGS sequence"/>
</dbReference>
<organism evidence="1 2">
    <name type="scientific">Trifolium medium</name>
    <dbReference type="NCBI Taxonomy" id="97028"/>
    <lineage>
        <taxon>Eukaryota</taxon>
        <taxon>Viridiplantae</taxon>
        <taxon>Streptophyta</taxon>
        <taxon>Embryophyta</taxon>
        <taxon>Tracheophyta</taxon>
        <taxon>Spermatophyta</taxon>
        <taxon>Magnoliopsida</taxon>
        <taxon>eudicotyledons</taxon>
        <taxon>Gunneridae</taxon>
        <taxon>Pentapetalae</taxon>
        <taxon>rosids</taxon>
        <taxon>fabids</taxon>
        <taxon>Fabales</taxon>
        <taxon>Fabaceae</taxon>
        <taxon>Papilionoideae</taxon>
        <taxon>50 kb inversion clade</taxon>
        <taxon>NPAAA clade</taxon>
        <taxon>Hologalegina</taxon>
        <taxon>IRL clade</taxon>
        <taxon>Trifolieae</taxon>
        <taxon>Trifolium</taxon>
    </lineage>
</organism>
<feature type="non-terminal residue" evidence="1">
    <location>
        <position position="1"/>
    </location>
</feature>
<accession>A0A392N8W8</accession>
<keyword evidence="2" id="KW-1185">Reference proteome</keyword>
<comment type="caution">
    <text evidence="1">The sequence shown here is derived from an EMBL/GenBank/DDBJ whole genome shotgun (WGS) entry which is preliminary data.</text>
</comment>